<gene>
    <name evidence="1" type="ORF">LCGC14_1386940</name>
</gene>
<reference evidence="1" key="1">
    <citation type="journal article" date="2015" name="Nature">
        <title>Complex archaea that bridge the gap between prokaryotes and eukaryotes.</title>
        <authorList>
            <person name="Spang A."/>
            <person name="Saw J.H."/>
            <person name="Jorgensen S.L."/>
            <person name="Zaremba-Niedzwiedzka K."/>
            <person name="Martijn J."/>
            <person name="Lind A.E."/>
            <person name="van Eijk R."/>
            <person name="Schleper C."/>
            <person name="Guy L."/>
            <person name="Ettema T.J."/>
        </authorList>
    </citation>
    <scope>NUCLEOTIDE SEQUENCE</scope>
</reference>
<feature type="non-terminal residue" evidence="1">
    <location>
        <position position="147"/>
    </location>
</feature>
<dbReference type="AlphaFoldDB" id="A0A0F9N2Q4"/>
<name>A0A0F9N2Q4_9ZZZZ</name>
<accession>A0A0F9N2Q4</accession>
<sequence>MNLKITLLKSLPVALAMTMVNPVLADVEVETGPAETGPAKAAKESMQFTEYLDRDEVLGGKFSTWVEFASDYVFRGESETNDGKIPSLKAAITWTHSSGIYLGYYAANNLFPGDDSEGNNPKINAIYGPYVGYATKDIAGTGINYNG</sequence>
<organism evidence="1">
    <name type="scientific">marine sediment metagenome</name>
    <dbReference type="NCBI Taxonomy" id="412755"/>
    <lineage>
        <taxon>unclassified sequences</taxon>
        <taxon>metagenomes</taxon>
        <taxon>ecological metagenomes</taxon>
    </lineage>
</organism>
<dbReference type="InterPro" id="IPR010239">
    <property type="entry name" value="CHP02001"/>
</dbReference>
<proteinExistence type="predicted"/>
<dbReference type="EMBL" id="LAZR01008917">
    <property type="protein sequence ID" value="KKM75767.1"/>
    <property type="molecule type" value="Genomic_DNA"/>
</dbReference>
<dbReference type="Pfam" id="PF09694">
    <property type="entry name" value="Gcw_chp"/>
    <property type="match status" value="1"/>
</dbReference>
<protein>
    <submittedName>
        <fullName evidence="1">Uncharacterized protein</fullName>
    </submittedName>
</protein>
<comment type="caution">
    <text evidence="1">The sequence shown here is derived from an EMBL/GenBank/DDBJ whole genome shotgun (WGS) entry which is preliminary data.</text>
</comment>
<evidence type="ECO:0000313" key="1">
    <source>
        <dbReference type="EMBL" id="KKM75767.1"/>
    </source>
</evidence>